<feature type="compositionally biased region" description="Acidic residues" evidence="5">
    <location>
        <begin position="831"/>
        <end position="840"/>
    </location>
</feature>
<evidence type="ECO:0000259" key="7">
    <source>
        <dbReference type="Pfam" id="PF12295"/>
    </source>
</evidence>
<evidence type="ECO:0000256" key="3">
    <source>
        <dbReference type="ARBA" id="ARBA00023242"/>
    </source>
</evidence>
<dbReference type="Proteomes" id="UP000005240">
    <property type="component" value="Unassembled WGS sequence"/>
</dbReference>
<reference evidence="9" key="4">
    <citation type="submission" date="2025-05" db="UniProtKB">
        <authorList>
            <consortium name="EnsemblFungi"/>
        </authorList>
    </citation>
    <scope>IDENTIFICATION</scope>
    <source>
        <strain evidence="9">isolate 1-1 / race 1 (BBBD)</strain>
    </source>
</reference>
<reference evidence="9 10" key="3">
    <citation type="journal article" date="2017" name="G3 (Bethesda)">
        <title>Comparative analysis highlights variable genome content of wheat rusts and divergence of the mating loci.</title>
        <authorList>
            <person name="Cuomo C.A."/>
            <person name="Bakkeren G."/>
            <person name="Khalil H.B."/>
            <person name="Panwar V."/>
            <person name="Joly D."/>
            <person name="Linning R."/>
            <person name="Sakthikumar S."/>
            <person name="Song X."/>
            <person name="Adiconis X."/>
            <person name="Fan L."/>
            <person name="Goldberg J.M."/>
            <person name="Levin J.Z."/>
            <person name="Young S."/>
            <person name="Zeng Q."/>
            <person name="Anikster Y."/>
            <person name="Bruce M."/>
            <person name="Wang M."/>
            <person name="Yin C."/>
            <person name="McCallum B."/>
            <person name="Szabo L.J."/>
            <person name="Hulbert S."/>
            <person name="Chen X."/>
            <person name="Fellers J.P."/>
        </authorList>
    </citation>
    <scope>NUCLEOTIDE SEQUENCE</scope>
    <source>
        <strain evidence="10">Isolate 1-1 / race 1 (BBBD)</strain>
        <strain evidence="9">isolate 1-1 / race 1 (BBBD)</strain>
    </source>
</reference>
<dbReference type="SUPFAM" id="SSF48371">
    <property type="entry name" value="ARM repeat"/>
    <property type="match status" value="1"/>
</dbReference>
<feature type="region of interest" description="Disordered" evidence="5">
    <location>
        <begin position="818"/>
        <end position="848"/>
    </location>
</feature>
<dbReference type="InterPro" id="IPR032460">
    <property type="entry name" value="Symplekin/Pta1_N"/>
</dbReference>
<dbReference type="InterPro" id="IPR011989">
    <property type="entry name" value="ARM-like"/>
</dbReference>
<dbReference type="Pfam" id="PF12295">
    <property type="entry name" value="Symplekin_C"/>
    <property type="match status" value="1"/>
</dbReference>
<feature type="region of interest" description="Disordered" evidence="5">
    <location>
        <begin position="1205"/>
        <end position="1244"/>
    </location>
</feature>
<dbReference type="OrthoDB" id="331600at2759"/>
<keyword evidence="2" id="KW-0507">mRNA processing</keyword>
<organism evidence="8">
    <name type="scientific">Puccinia triticina (isolate 1-1 / race 1 (BBBD))</name>
    <name type="common">Brown leaf rust fungus</name>
    <dbReference type="NCBI Taxonomy" id="630390"/>
    <lineage>
        <taxon>Eukaryota</taxon>
        <taxon>Fungi</taxon>
        <taxon>Dikarya</taxon>
        <taxon>Basidiomycota</taxon>
        <taxon>Pucciniomycotina</taxon>
        <taxon>Pucciniomycetes</taxon>
        <taxon>Pucciniales</taxon>
        <taxon>Pucciniaceae</taxon>
        <taxon>Puccinia</taxon>
    </lineage>
</organism>
<keyword evidence="4" id="KW-0175">Coiled coil</keyword>
<dbReference type="InterPro" id="IPR021850">
    <property type="entry name" value="Symplekin/Pta1"/>
</dbReference>
<evidence type="ECO:0008006" key="11">
    <source>
        <dbReference type="Google" id="ProtNLM"/>
    </source>
</evidence>
<dbReference type="GO" id="GO:0005847">
    <property type="term" value="C:mRNA cleavage and polyadenylation specificity factor complex"/>
    <property type="evidence" value="ECO:0007669"/>
    <property type="project" value="TreeGrafter"/>
</dbReference>
<reference evidence="8" key="2">
    <citation type="submission" date="2016-05" db="EMBL/GenBank/DDBJ databases">
        <title>Comparative analysis highlights variable genome content of wheat rusts and divergence of the mating loci.</title>
        <authorList>
            <person name="Cuomo C.A."/>
            <person name="Bakkeren G."/>
            <person name="Szabo L."/>
            <person name="Khalil H."/>
            <person name="Joly D."/>
            <person name="Goldberg J."/>
            <person name="Young S."/>
            <person name="Zeng Q."/>
            <person name="Fellers J."/>
        </authorList>
    </citation>
    <scope>NUCLEOTIDE SEQUENCE [LARGE SCALE GENOMIC DNA]</scope>
    <source>
        <strain evidence="8">1-1 BBBD Race 1</strain>
    </source>
</reference>
<proteinExistence type="predicted"/>
<keyword evidence="3" id="KW-0539">Nucleus</keyword>
<feature type="compositionally biased region" description="Polar residues" evidence="5">
    <location>
        <begin position="441"/>
        <end position="450"/>
    </location>
</feature>
<feature type="region of interest" description="Disordered" evidence="5">
    <location>
        <begin position="1301"/>
        <end position="1391"/>
    </location>
</feature>
<feature type="region of interest" description="Disordered" evidence="5">
    <location>
        <begin position="431"/>
        <end position="505"/>
    </location>
</feature>
<dbReference type="Pfam" id="PF11935">
    <property type="entry name" value="SYMPK_PTA1_N"/>
    <property type="match status" value="1"/>
</dbReference>
<dbReference type="STRING" id="630390.A0A180GMV9"/>
<dbReference type="GO" id="GO:0006397">
    <property type="term" value="P:mRNA processing"/>
    <property type="evidence" value="ECO:0007669"/>
    <property type="project" value="UniProtKB-KW"/>
</dbReference>
<comment type="subcellular location">
    <subcellularLocation>
        <location evidence="1">Nucleus</location>
    </subcellularLocation>
</comment>
<feature type="domain" description="Symplekin C-terminal" evidence="7">
    <location>
        <begin position="978"/>
        <end position="1173"/>
    </location>
</feature>
<protein>
    <recommendedName>
        <fullName evidence="11">Symplekin</fullName>
    </recommendedName>
</protein>
<evidence type="ECO:0000256" key="5">
    <source>
        <dbReference type="SAM" id="MobiDB-lite"/>
    </source>
</evidence>
<sequence>MASTNQPSATPNDCLLLFSSAISAQPGSITQRSTLTKLKDTLDRNPAFIPILYPSLLSLISTNANQQLYYRTWISSVIQMAISKTTLSADQRLQIVLQSTETIHRIITLQDPSDHQLIQTKKMAIQAFSSAYPILFKHTCTKSTTTNDSKQWGLSNQIKGTILSLWRNENSSLGIRLAANKFVQRVIQVGTRGLIDPRKRNEDPSIVMCGSSSSAQQHPYLKPKELEQEANNLLEESTRIMFQSKIPELVAAIVISLGSLVRLRPSLSPIIMTALASYNPSTSPLVSRTISVLQLKGIEKTLRITLSHLDRNTPASPYTQQIREALVNQTKRIEELNEKERERKRQRKEEEMCAKKRARVTQRPEIQEINPPPVQMIHPTIISTNQLPGFDVTSLPVELVAELVIANLQVLSDQALNNAINVYLSSMHGERSNVLNEPPSIGQTQSNLSQPPHPTAVTQPLDHPHFIPPGSPVRPKMEIDSPSSKIDTESSHQQLIESSNLNKSEDTLENDVAMDDEELVLQPNPDLEEGETEAGDKLIFPEAWQTDAPTELSELSRRLMIRMTLDRIVSNGLIADGSKVQSGVWSMLLSRLVTRGMSGSGDSTVEEIEMRKEDIRQSLFQFVIADFSNRVHFARAWLMEEWLAKPTDPNQFDHPTDLISATPYERWLTMTLDYIVNNVPPSNPVQSDSTRPVLSAFLLDLPYVSERELMRLQQMCQDPNKLTVGFTTLRDLTATRPTLRNRTLDVLLGLSTHSRRQTRTAAIMSVKSWVSPNNQMNNLGERVVSFAVQLLQKLEKGEEEVEAEGNENKMLAAEAKAGTIKNEANDRQQEVEMEDGETTEWEAARQSTPEPPITFAKVQNAVILSGLGKVKTEDVVVQHLELLLALSAKNPDLLDHLFRSYPLMPGQVQESVNELITPLVRTLGGKHPKIVSLIQNCLSGSESLVLRILSILTEKGKPPAGIIEAVKNLASKSSDLSPRFIIPMIGELTKSEIIHHLPRILTLLNGKPDEKNLVRSVFDLIIQQPPTNFGSVSTNAPRVKQSELLTPVELLVLIHRTEDAQYSIKQAIEAIGLCFSMTEVFKPEVLAAFMQQVVDELTLPTLFLRTVIQAVQTYKSLQAFVSTTLLSRLILKKIWTQPQLWEGFMRCAKIIAPHSFGAILQLPRDQLKELVGKQAGLKAPLRDYVNKKAGNNKGRVTSLLEILSDTNPNSPKQPPAADAIPMTPTGVTSMGGTPPGSAGFGSMSTASGFATGGMVDGAPGTHLPLGPIHLGSLGDDRGLFPDLARHHADIVGPHALPLRPPHTLPLNPSGLPPSVGHDRLRMVPAEPSPSVDGIPMVDGPPNPHSQNSTTTPTNNSNPQNNENNHANNNGNNNSGGGNSSDPTLLIPAAVG</sequence>
<reference evidence="8" key="1">
    <citation type="submission" date="2009-11" db="EMBL/GenBank/DDBJ databases">
        <authorList>
            <consortium name="The Broad Institute Genome Sequencing Platform"/>
            <person name="Ward D."/>
            <person name="Feldgarden M."/>
            <person name="Earl A."/>
            <person name="Young S.K."/>
            <person name="Zeng Q."/>
            <person name="Koehrsen M."/>
            <person name="Alvarado L."/>
            <person name="Berlin A."/>
            <person name="Bochicchio J."/>
            <person name="Borenstein D."/>
            <person name="Chapman S.B."/>
            <person name="Chen Z."/>
            <person name="Engels R."/>
            <person name="Freedman E."/>
            <person name="Gellesch M."/>
            <person name="Goldberg J."/>
            <person name="Griggs A."/>
            <person name="Gujja S."/>
            <person name="Heilman E."/>
            <person name="Heiman D."/>
            <person name="Hepburn T."/>
            <person name="Howarth C."/>
            <person name="Jen D."/>
            <person name="Larson L."/>
            <person name="Lewis B."/>
            <person name="Mehta T."/>
            <person name="Park D."/>
            <person name="Pearson M."/>
            <person name="Roberts A."/>
            <person name="Saif S."/>
            <person name="Shea T."/>
            <person name="Shenoy N."/>
            <person name="Sisk P."/>
            <person name="Stolte C."/>
            <person name="Sykes S."/>
            <person name="Thomson T."/>
            <person name="Walk T."/>
            <person name="White J."/>
            <person name="Yandava C."/>
            <person name="Izard J."/>
            <person name="Baranova O.V."/>
            <person name="Blanton J.M."/>
            <person name="Tanner A.C."/>
            <person name="Dewhirst F.E."/>
            <person name="Haas B."/>
            <person name="Nusbaum C."/>
            <person name="Birren B."/>
        </authorList>
    </citation>
    <scope>NUCLEOTIDE SEQUENCE [LARGE SCALE GENOMIC DNA]</scope>
    <source>
        <strain evidence="8">1-1 BBBD Race 1</strain>
    </source>
</reference>
<evidence type="ECO:0000313" key="9">
    <source>
        <dbReference type="EnsemblFungi" id="PTTG_06716-t43_1-p1"/>
    </source>
</evidence>
<dbReference type="PANTHER" id="PTHR15245">
    <property type="entry name" value="SYMPLEKIN-RELATED"/>
    <property type="match status" value="1"/>
</dbReference>
<feature type="compositionally biased region" description="Polar residues" evidence="5">
    <location>
        <begin position="481"/>
        <end position="502"/>
    </location>
</feature>
<evidence type="ECO:0000256" key="1">
    <source>
        <dbReference type="ARBA" id="ARBA00004123"/>
    </source>
</evidence>
<keyword evidence="10" id="KW-1185">Reference proteome</keyword>
<dbReference type="EMBL" id="ADAS02000044">
    <property type="protein sequence ID" value="OAV94005.1"/>
    <property type="molecule type" value="Genomic_DNA"/>
</dbReference>
<feature type="region of interest" description="Disordered" evidence="5">
    <location>
        <begin position="337"/>
        <end position="361"/>
    </location>
</feature>
<evidence type="ECO:0000313" key="10">
    <source>
        <dbReference type="Proteomes" id="UP000005240"/>
    </source>
</evidence>
<accession>A0A180GMV9</accession>
<feature type="domain" description="Symplekin/Pta1 N-terminal" evidence="6">
    <location>
        <begin position="119"/>
        <end position="343"/>
    </location>
</feature>
<feature type="coiled-coil region" evidence="4">
    <location>
        <begin position="787"/>
        <end position="814"/>
    </location>
</feature>
<dbReference type="InterPro" id="IPR022075">
    <property type="entry name" value="Symplekin_C"/>
</dbReference>
<dbReference type="InterPro" id="IPR016024">
    <property type="entry name" value="ARM-type_fold"/>
</dbReference>
<evidence type="ECO:0000256" key="4">
    <source>
        <dbReference type="SAM" id="Coils"/>
    </source>
</evidence>
<gene>
    <name evidence="8" type="ORF">PTTG_06716</name>
</gene>
<evidence type="ECO:0000259" key="6">
    <source>
        <dbReference type="Pfam" id="PF11935"/>
    </source>
</evidence>
<feature type="compositionally biased region" description="Low complexity" evidence="5">
    <location>
        <begin position="1344"/>
        <end position="1372"/>
    </location>
</feature>
<name>A0A180GMV9_PUCT1</name>
<dbReference type="Gene3D" id="1.25.10.10">
    <property type="entry name" value="Leucine-rich Repeat Variant"/>
    <property type="match status" value="1"/>
</dbReference>
<dbReference type="VEuPathDB" id="FungiDB:PTTG_06716"/>
<evidence type="ECO:0000313" key="8">
    <source>
        <dbReference type="EMBL" id="OAV94005.1"/>
    </source>
</evidence>
<dbReference type="EnsemblFungi" id="PTTG_06716-t43_1">
    <property type="protein sequence ID" value="PTTG_06716-t43_1-p1"/>
    <property type="gene ID" value="PTTG_06716"/>
</dbReference>
<feature type="compositionally biased region" description="Basic and acidic residues" evidence="5">
    <location>
        <begin position="337"/>
        <end position="354"/>
    </location>
</feature>
<evidence type="ECO:0000256" key="2">
    <source>
        <dbReference type="ARBA" id="ARBA00022664"/>
    </source>
</evidence>
<dbReference type="PANTHER" id="PTHR15245:SF20">
    <property type="entry name" value="SYMPLEKIN"/>
    <property type="match status" value="1"/>
</dbReference>